<dbReference type="EMBL" id="JAUEDK010000013">
    <property type="protein sequence ID" value="MDN0075102.1"/>
    <property type="molecule type" value="Genomic_DNA"/>
</dbReference>
<dbReference type="Proteomes" id="UP001168540">
    <property type="component" value="Unassembled WGS sequence"/>
</dbReference>
<name>A0ABT7XMT1_9NEIS</name>
<accession>A0ABT7XMT1</accession>
<evidence type="ECO:0000313" key="1">
    <source>
        <dbReference type="EMBL" id="MDN0075102.1"/>
    </source>
</evidence>
<gene>
    <name evidence="1" type="ORF">QU481_09370</name>
</gene>
<organism evidence="1 2">
    <name type="scientific">Crenobacter oryzisoli</name>
    <dbReference type="NCBI Taxonomy" id="3056844"/>
    <lineage>
        <taxon>Bacteria</taxon>
        <taxon>Pseudomonadati</taxon>
        <taxon>Pseudomonadota</taxon>
        <taxon>Betaproteobacteria</taxon>
        <taxon>Neisseriales</taxon>
        <taxon>Neisseriaceae</taxon>
        <taxon>Crenobacter</taxon>
    </lineage>
</organism>
<proteinExistence type="predicted"/>
<reference evidence="1" key="1">
    <citation type="submission" date="2023-06" db="EMBL/GenBank/DDBJ databases">
        <authorList>
            <person name="Zhang S."/>
        </authorList>
    </citation>
    <scope>NUCLEOTIDE SEQUENCE</scope>
    <source>
        <strain evidence="1">SG2303</strain>
    </source>
</reference>
<protein>
    <submittedName>
        <fullName evidence="1">Uncharacterized protein</fullName>
    </submittedName>
</protein>
<sequence length="95" mass="10501">MTAIFLQARPDQQVDSTFVPTTDLHPSHTGLGKGFMRPLGGMIRASTRDFSTGSQQVDNTIAYTVTNLLVCRFNYRAVCACRIKHSAKAVSEFTF</sequence>
<dbReference type="RefSeq" id="WP_289829697.1">
    <property type="nucleotide sequence ID" value="NZ_JAUEDK010000013.1"/>
</dbReference>
<keyword evidence="2" id="KW-1185">Reference proteome</keyword>
<evidence type="ECO:0000313" key="2">
    <source>
        <dbReference type="Proteomes" id="UP001168540"/>
    </source>
</evidence>
<comment type="caution">
    <text evidence="1">The sequence shown here is derived from an EMBL/GenBank/DDBJ whole genome shotgun (WGS) entry which is preliminary data.</text>
</comment>